<name>A0A4U5JUG6_9GAMM</name>
<dbReference type="AlphaFoldDB" id="A0A4U5JUG6"/>
<dbReference type="GO" id="GO:0097053">
    <property type="term" value="P:L-kynurenine catabolic process"/>
    <property type="evidence" value="ECO:0007669"/>
    <property type="project" value="UniProtKB-UniRule"/>
</dbReference>
<keyword evidence="3 4" id="KW-0663">Pyridoxal phosphate</keyword>
<comment type="subunit">
    <text evidence="4 6">Homodimer.</text>
</comment>
<dbReference type="GO" id="GO:0043420">
    <property type="term" value="P:anthranilate metabolic process"/>
    <property type="evidence" value="ECO:0007669"/>
    <property type="project" value="TreeGrafter"/>
</dbReference>
<dbReference type="HAMAP" id="MF_01970">
    <property type="entry name" value="Kynureninase"/>
    <property type="match status" value="1"/>
</dbReference>
<evidence type="ECO:0000256" key="4">
    <source>
        <dbReference type="HAMAP-Rule" id="MF_01970"/>
    </source>
</evidence>
<evidence type="ECO:0000256" key="1">
    <source>
        <dbReference type="ARBA" id="ARBA00022642"/>
    </source>
</evidence>
<dbReference type="RefSeq" id="WP_137265395.1">
    <property type="nucleotide sequence ID" value="NZ_SZUA01000001.1"/>
</dbReference>
<gene>
    <name evidence="4 7" type="primary">kynU</name>
    <name evidence="7" type="ORF">FCE95_02420</name>
</gene>
<feature type="binding site" evidence="4">
    <location>
        <position position="218"/>
    </location>
    <ligand>
        <name>pyridoxal 5'-phosphate</name>
        <dbReference type="ChEBI" id="CHEBI:597326"/>
    </ligand>
</feature>
<evidence type="ECO:0000256" key="6">
    <source>
        <dbReference type="PIRNR" id="PIRNR038800"/>
    </source>
</evidence>
<evidence type="ECO:0000313" key="7">
    <source>
        <dbReference type="EMBL" id="TKR33185.1"/>
    </source>
</evidence>
<dbReference type="PANTHER" id="PTHR14084:SF0">
    <property type="entry name" value="KYNURENINASE"/>
    <property type="match status" value="1"/>
</dbReference>
<dbReference type="GO" id="GO:0030429">
    <property type="term" value="F:kynureninase activity"/>
    <property type="evidence" value="ECO:0007669"/>
    <property type="project" value="UniProtKB-UniRule"/>
</dbReference>
<dbReference type="UniPathway" id="UPA00334">
    <property type="reaction ID" value="UER00455"/>
</dbReference>
<evidence type="ECO:0000313" key="8">
    <source>
        <dbReference type="Proteomes" id="UP000308707"/>
    </source>
</evidence>
<feature type="binding site" evidence="4">
    <location>
        <begin position="133"/>
        <end position="136"/>
    </location>
    <ligand>
        <name>pyridoxal 5'-phosphate</name>
        <dbReference type="ChEBI" id="CHEBI:597326"/>
    </ligand>
</feature>
<evidence type="ECO:0000256" key="3">
    <source>
        <dbReference type="ARBA" id="ARBA00022898"/>
    </source>
</evidence>
<comment type="function">
    <text evidence="4 6">Catalyzes the cleavage of L-kynurenine (L-Kyn) and L-3-hydroxykynurenine (L-3OHKyn) into anthranilic acid (AA) and 3-hydroxyanthranilic acid (3-OHAA), respectively.</text>
</comment>
<dbReference type="InterPro" id="IPR010111">
    <property type="entry name" value="Kynureninase"/>
</dbReference>
<dbReference type="UniPathway" id="UPA00253">
    <property type="reaction ID" value="UER00329"/>
</dbReference>
<dbReference type="EMBL" id="SZUA01000001">
    <property type="protein sequence ID" value="TKR33185.1"/>
    <property type="molecule type" value="Genomic_DNA"/>
</dbReference>
<evidence type="ECO:0000256" key="2">
    <source>
        <dbReference type="ARBA" id="ARBA00022801"/>
    </source>
</evidence>
<dbReference type="InterPro" id="IPR015424">
    <property type="entry name" value="PyrdxlP-dep_Trfase"/>
</dbReference>
<feature type="binding site" evidence="4">
    <location>
        <position position="106"/>
    </location>
    <ligand>
        <name>pyridoxal 5'-phosphate</name>
        <dbReference type="ChEBI" id="CHEBI:597326"/>
    </ligand>
</feature>
<feature type="modified residue" description="N6-(pyridoxal phosphate)lysine" evidence="4">
    <location>
        <position position="244"/>
    </location>
</feature>
<evidence type="ECO:0000256" key="5">
    <source>
        <dbReference type="NCBIfam" id="TIGR01814"/>
    </source>
</evidence>
<dbReference type="InterPro" id="IPR015421">
    <property type="entry name" value="PyrdxlP-dep_Trfase_major"/>
</dbReference>
<comment type="caution">
    <text evidence="7">The sequence shown here is derived from an EMBL/GenBank/DDBJ whole genome shotgun (WGS) entry which is preliminary data.</text>
</comment>
<dbReference type="GO" id="GO:0030170">
    <property type="term" value="F:pyridoxal phosphate binding"/>
    <property type="evidence" value="ECO:0007669"/>
    <property type="project" value="UniProtKB-UniRule"/>
</dbReference>
<sequence>MSELYSDAYALAQDAADPLRALRGEFHIPKHGGSEQAYFCGNSLGLQPKSARRHVEEALDKWAMEAVEGHFTGQAQWMPYHELVRDPLAAVVGALPSETVAMNSLTANLHLMMVSFYRPTRERPAILMEAGAFPSDRYALESQVRFHGLDPATDLIELQPDEADGTFSMQAIERAIAEHGPRLALIVWPGVQYRNGQAFDLKEIARLGHAAGALVGFDLAHAVGNLPLRLHDSGADFAVWCHYKYMNSGPGAVAGCFVHERHARTDRPRFAGWWGHQQSTRFKMGSEFSPTPGADGWQLSNPPILGLAPLRGSLELFERVGMQALREKSLKLTGYLEKLIRERLPDTLQIATPGEPERRGCQLSLRVVGGRERGRSLFEYLATQGVLGDWREPDVIRISPAPMYNHHADVLRFIRTVERWPQ</sequence>
<keyword evidence="8" id="KW-1185">Reference proteome</keyword>
<dbReference type="NCBIfam" id="TIGR01814">
    <property type="entry name" value="kynureninase"/>
    <property type="match status" value="1"/>
</dbReference>
<feature type="binding site" evidence="4">
    <location>
        <position position="273"/>
    </location>
    <ligand>
        <name>pyridoxal 5'-phosphate</name>
        <dbReference type="ChEBI" id="CHEBI:597326"/>
    </ligand>
</feature>
<comment type="caution">
    <text evidence="4">Lacks conserved residue(s) required for the propagation of feature annotation.</text>
</comment>
<comment type="similarity">
    <text evidence="4 6">Belongs to the kynureninase family.</text>
</comment>
<keyword evidence="1 4" id="KW-0662">Pyridine nucleotide biosynthesis</keyword>
<feature type="binding site" evidence="4">
    <location>
        <position position="105"/>
    </location>
    <ligand>
        <name>pyridoxal 5'-phosphate</name>
        <dbReference type="ChEBI" id="CHEBI:597326"/>
    </ligand>
</feature>
<keyword evidence="2 4" id="KW-0378">Hydrolase</keyword>
<dbReference type="PANTHER" id="PTHR14084">
    <property type="entry name" value="KYNURENINASE"/>
    <property type="match status" value="1"/>
</dbReference>
<comment type="cofactor">
    <cofactor evidence="4 6">
        <name>pyridoxal 5'-phosphate</name>
        <dbReference type="ChEBI" id="CHEBI:597326"/>
    </cofactor>
</comment>
<dbReference type="Gene3D" id="3.90.1150.10">
    <property type="entry name" value="Aspartate Aminotransferase, domain 1"/>
    <property type="match status" value="1"/>
</dbReference>
<dbReference type="Pfam" id="PF22580">
    <property type="entry name" value="KYNU_C"/>
    <property type="match status" value="1"/>
</dbReference>
<comment type="pathway">
    <text evidence="4 6">Cofactor biosynthesis; NAD(+) biosynthesis; quinolinate from L-kynurenine: step 2/3.</text>
</comment>
<dbReference type="SUPFAM" id="SSF53383">
    <property type="entry name" value="PLP-dependent transferases"/>
    <property type="match status" value="1"/>
</dbReference>
<dbReference type="GO" id="GO:0009435">
    <property type="term" value="P:NAD+ biosynthetic process"/>
    <property type="evidence" value="ECO:0007669"/>
    <property type="project" value="UniProtKB-UniRule"/>
</dbReference>
<comment type="catalytic activity">
    <reaction evidence="6">
        <text>3-hydroxy-L-kynurenine + H2O = 3-hydroxyanthranilate + L-alanine + H(+)</text>
        <dbReference type="Rhea" id="RHEA:25143"/>
        <dbReference type="ChEBI" id="CHEBI:15377"/>
        <dbReference type="ChEBI" id="CHEBI:15378"/>
        <dbReference type="ChEBI" id="CHEBI:36559"/>
        <dbReference type="ChEBI" id="CHEBI:57972"/>
        <dbReference type="ChEBI" id="CHEBI:58125"/>
        <dbReference type="EC" id="3.7.1.3"/>
    </reaction>
</comment>
<feature type="binding site" evidence="4">
    <location>
        <position position="221"/>
    </location>
    <ligand>
        <name>pyridoxal 5'-phosphate</name>
        <dbReference type="ChEBI" id="CHEBI:597326"/>
    </ligand>
</feature>
<comment type="pathway">
    <text evidence="4 6">Amino-acid degradation; L-kynurenine degradation; L-alanine and anthranilate from L-kynurenine: step 1/1.</text>
</comment>
<feature type="binding site" evidence="4">
    <location>
        <position position="301"/>
    </location>
    <ligand>
        <name>pyridoxal 5'-phosphate</name>
        <dbReference type="ChEBI" id="CHEBI:597326"/>
    </ligand>
</feature>
<dbReference type="FunFam" id="3.40.640.10:FF:000031">
    <property type="entry name" value="Kynureninase"/>
    <property type="match status" value="1"/>
</dbReference>
<dbReference type="PIRSF" id="PIRSF038800">
    <property type="entry name" value="KYNU"/>
    <property type="match status" value="1"/>
</dbReference>
<dbReference type="Proteomes" id="UP000308707">
    <property type="component" value="Unassembled WGS sequence"/>
</dbReference>
<accession>A0A4U5JUG6</accession>
<reference evidence="7 8" key="1">
    <citation type="submission" date="2019-04" db="EMBL/GenBank/DDBJ databases">
        <title>Reference strain of H23.</title>
        <authorList>
            <person name="Luo X."/>
        </authorList>
    </citation>
    <scope>NUCLEOTIDE SEQUENCE [LARGE SCALE GENOMIC DNA]</scope>
    <source>
        <strain evidence="7 8">H23</strain>
    </source>
</reference>
<dbReference type="Gene3D" id="3.40.640.10">
    <property type="entry name" value="Type I PLP-dependent aspartate aminotransferase-like (Major domain)"/>
    <property type="match status" value="1"/>
</dbReference>
<dbReference type="EC" id="3.7.1.3" evidence="4 5"/>
<feature type="binding site" evidence="4">
    <location>
        <position position="243"/>
    </location>
    <ligand>
        <name>pyridoxal 5'-phosphate</name>
        <dbReference type="ChEBI" id="CHEBI:597326"/>
    </ligand>
</feature>
<dbReference type="InterPro" id="IPR015422">
    <property type="entry name" value="PyrdxlP-dep_Trfase_small"/>
</dbReference>
<comment type="catalytic activity">
    <reaction evidence="4 6">
        <text>L-kynurenine + H2O = anthranilate + L-alanine + H(+)</text>
        <dbReference type="Rhea" id="RHEA:16813"/>
        <dbReference type="ChEBI" id="CHEBI:15377"/>
        <dbReference type="ChEBI" id="CHEBI:15378"/>
        <dbReference type="ChEBI" id="CHEBI:16567"/>
        <dbReference type="ChEBI" id="CHEBI:57959"/>
        <dbReference type="ChEBI" id="CHEBI:57972"/>
        <dbReference type="EC" id="3.7.1.3"/>
    </reaction>
</comment>
<proteinExistence type="inferred from homology"/>
<protein>
    <recommendedName>
        <fullName evidence="4 5">Kynureninase</fullName>
        <ecNumber evidence="4 5">3.7.1.3</ecNumber>
    </recommendedName>
    <alternativeName>
        <fullName evidence="4">L-kynurenine hydrolase</fullName>
    </alternativeName>
</protein>
<dbReference type="GO" id="GO:0019441">
    <property type="term" value="P:L-tryptophan catabolic process to kynurenine"/>
    <property type="evidence" value="ECO:0007669"/>
    <property type="project" value="TreeGrafter"/>
</dbReference>
<dbReference type="OrthoDB" id="9812626at2"/>
<dbReference type="GO" id="GO:0019805">
    <property type="term" value="P:quinolinate biosynthetic process"/>
    <property type="evidence" value="ECO:0007669"/>
    <property type="project" value="UniProtKB-UniRule"/>
</dbReference>
<organism evidence="7 8">
    <name type="scientific">Luteimonas gilva</name>
    <dbReference type="NCBI Taxonomy" id="2572684"/>
    <lineage>
        <taxon>Bacteria</taxon>
        <taxon>Pseudomonadati</taxon>
        <taxon>Pseudomonadota</taxon>
        <taxon>Gammaproteobacteria</taxon>
        <taxon>Lysobacterales</taxon>
        <taxon>Lysobacteraceae</taxon>
        <taxon>Luteimonas</taxon>
    </lineage>
</organism>
<dbReference type="GO" id="GO:0005737">
    <property type="term" value="C:cytoplasm"/>
    <property type="evidence" value="ECO:0007669"/>
    <property type="project" value="UniProtKB-UniRule"/>
</dbReference>